<dbReference type="FunFam" id="3.40.1110.10:FF:000021">
    <property type="entry name" value="calcium-transporting ATPase, endoplasmic reticulum-type"/>
    <property type="match status" value="1"/>
</dbReference>
<sequence length="227" mass="25385">MSATEFFTLGGKTTASRVLRVEGTTYDPKDGGIVDWTCYNMDANLLAMAEICAVCNDAGVYFDGRLFRATGLPTEAALKVLVEKMGFPDIKSRNKTRDAQVSTNNMNDCNTLKLGCCEWWNRRSKRVATLEFDRVRKSMSVIVREPDGQNRLLVKGAVESLLERSSYVQLADGSLVPIDDQCRELLLQRLHEMSSKGLRCLGLACKDELGEFSDYYADTHPAHKKLL</sequence>
<dbReference type="Pfam" id="PF13246">
    <property type="entry name" value="Cation_ATPase"/>
    <property type="match status" value="1"/>
</dbReference>
<dbReference type="GO" id="GO:0000166">
    <property type="term" value="F:nucleotide binding"/>
    <property type="evidence" value="ECO:0007669"/>
    <property type="project" value="InterPro"/>
</dbReference>
<accession>A0A392NH96</accession>
<dbReference type="Proteomes" id="UP000265520">
    <property type="component" value="Unassembled WGS sequence"/>
</dbReference>
<proteinExistence type="predicted"/>
<dbReference type="EMBL" id="LXQA010037696">
    <property type="protein sequence ID" value="MCH98478.1"/>
    <property type="molecule type" value="Genomic_DNA"/>
</dbReference>
<name>A0A392NH96_9FABA</name>
<evidence type="ECO:0000256" key="1">
    <source>
        <dbReference type="ARBA" id="ARBA00022842"/>
    </source>
</evidence>
<keyword evidence="1" id="KW-0460">Magnesium</keyword>
<dbReference type="Gene3D" id="3.40.1110.10">
    <property type="entry name" value="Calcium-transporting ATPase, cytoplasmic domain N"/>
    <property type="match status" value="1"/>
</dbReference>
<protein>
    <submittedName>
        <fullName evidence="2">Calcium-transporting ATPase endoplasmic reticulum-type-like</fullName>
    </submittedName>
</protein>
<dbReference type="PANTHER" id="PTHR42861">
    <property type="entry name" value="CALCIUM-TRANSPORTING ATPASE"/>
    <property type="match status" value="1"/>
</dbReference>
<keyword evidence="3" id="KW-1185">Reference proteome</keyword>
<dbReference type="AlphaFoldDB" id="A0A392NH96"/>
<evidence type="ECO:0000313" key="3">
    <source>
        <dbReference type="Proteomes" id="UP000265520"/>
    </source>
</evidence>
<gene>
    <name evidence="2" type="ORF">A2U01_0019480</name>
</gene>
<reference evidence="2 3" key="1">
    <citation type="journal article" date="2018" name="Front. Plant Sci.">
        <title>Red Clover (Trifolium pratense) and Zigzag Clover (T. medium) - A Picture of Genomic Similarities and Differences.</title>
        <authorList>
            <person name="Dluhosova J."/>
            <person name="Istvanek J."/>
            <person name="Nedelnik J."/>
            <person name="Repkova J."/>
        </authorList>
    </citation>
    <scope>NUCLEOTIDE SEQUENCE [LARGE SCALE GENOMIC DNA]</scope>
    <source>
        <strain evidence="3">cv. 10/8</strain>
        <tissue evidence="2">Leaf</tissue>
    </source>
</reference>
<comment type="caution">
    <text evidence="2">The sequence shown here is derived from an EMBL/GenBank/DDBJ whole genome shotgun (WGS) entry which is preliminary data.</text>
</comment>
<feature type="non-terminal residue" evidence="2">
    <location>
        <position position="227"/>
    </location>
</feature>
<organism evidence="2 3">
    <name type="scientific">Trifolium medium</name>
    <dbReference type="NCBI Taxonomy" id="97028"/>
    <lineage>
        <taxon>Eukaryota</taxon>
        <taxon>Viridiplantae</taxon>
        <taxon>Streptophyta</taxon>
        <taxon>Embryophyta</taxon>
        <taxon>Tracheophyta</taxon>
        <taxon>Spermatophyta</taxon>
        <taxon>Magnoliopsida</taxon>
        <taxon>eudicotyledons</taxon>
        <taxon>Gunneridae</taxon>
        <taxon>Pentapetalae</taxon>
        <taxon>rosids</taxon>
        <taxon>fabids</taxon>
        <taxon>Fabales</taxon>
        <taxon>Fabaceae</taxon>
        <taxon>Papilionoideae</taxon>
        <taxon>50 kb inversion clade</taxon>
        <taxon>NPAAA clade</taxon>
        <taxon>Hologalegina</taxon>
        <taxon>IRL clade</taxon>
        <taxon>Trifolieae</taxon>
        <taxon>Trifolium</taxon>
    </lineage>
</organism>
<evidence type="ECO:0000313" key="2">
    <source>
        <dbReference type="EMBL" id="MCH98478.1"/>
    </source>
</evidence>
<dbReference type="InterPro" id="IPR023299">
    <property type="entry name" value="ATPase_P-typ_cyto_dom_N"/>
</dbReference>
<dbReference type="SUPFAM" id="SSF81660">
    <property type="entry name" value="Metal cation-transporting ATPase, ATP-binding domain N"/>
    <property type="match status" value="1"/>
</dbReference>